<name>A0AA88WSR9_9ASTE</name>
<comment type="caution">
    <text evidence="3">The sequence shown here is derived from an EMBL/GenBank/DDBJ whole genome shotgun (WGS) entry which is preliminary data.</text>
</comment>
<evidence type="ECO:0000259" key="2">
    <source>
        <dbReference type="Pfam" id="PF04195"/>
    </source>
</evidence>
<feature type="compositionally biased region" description="Basic residues" evidence="1">
    <location>
        <begin position="435"/>
        <end position="448"/>
    </location>
</feature>
<reference evidence="3" key="1">
    <citation type="submission" date="2022-12" db="EMBL/GenBank/DDBJ databases">
        <title>Draft genome assemblies for two species of Escallonia (Escalloniales).</title>
        <authorList>
            <person name="Chanderbali A."/>
            <person name="Dervinis C."/>
            <person name="Anghel I."/>
            <person name="Soltis D."/>
            <person name="Soltis P."/>
            <person name="Zapata F."/>
        </authorList>
    </citation>
    <scope>NUCLEOTIDE SEQUENCE</scope>
    <source>
        <strain evidence="3">UCBG64.0493</strain>
        <tissue evidence="3">Leaf</tissue>
    </source>
</reference>
<gene>
    <name evidence="3" type="ORF">RJ639_038971</name>
</gene>
<evidence type="ECO:0000313" key="4">
    <source>
        <dbReference type="Proteomes" id="UP001188597"/>
    </source>
</evidence>
<dbReference type="EMBL" id="JAVXUP010000343">
    <property type="protein sequence ID" value="KAK3030338.1"/>
    <property type="molecule type" value="Genomic_DNA"/>
</dbReference>
<proteinExistence type="predicted"/>
<evidence type="ECO:0000256" key="1">
    <source>
        <dbReference type="SAM" id="MobiDB-lite"/>
    </source>
</evidence>
<accession>A0AA88WSR9</accession>
<dbReference type="AlphaFoldDB" id="A0AA88WSR9"/>
<sequence length="505" mass="56806">MFVHEAFCSGRVMLDHNSARAELCYTMRHSAQAILCSGRIAFGRLALCSGRVFGHDSAWAESRSATWHSTRAECSSMTLFEQNHIRPLGTLLGQSVPARLCWSKIAFGPLALCWGRVFGHDSARAESCSATWHSGWAECLGTTLLGKNRFQPFGTLLGQSVRAPLSSGRVLGSFLRVPFAINAFERKIFKFQTSLLLAYDTKHVRVLAVCFLFRREYSHSSSSSSRSERVSTSRNEVGTSNPQLPQPSSSEPLHPSSFQPPQPSTSQPSHSLPVKNALRDVKDQVKDEANPKPWYTADEKSSKMSTEDLLELLREYPLPEGWYARLPGLQELANYGTKFETGIYEEQVKSGYRLPLHPFALCFFEHYHMAPRQLVPTGWRKLVGLIYLQLEWARIIPHKPVPAGAVTPPPASTISSTFPTESVLTESQEKEERKVAKRRVAPAPKKTRVTPPDRSLQIVEKVFVDEDPIFRRRWTLRHDDVGMPDSQISEQHLVHGVLPQDKEIF</sequence>
<dbReference type="Pfam" id="PF04195">
    <property type="entry name" value="Transposase_28"/>
    <property type="match status" value="1"/>
</dbReference>
<dbReference type="Proteomes" id="UP001188597">
    <property type="component" value="Unassembled WGS sequence"/>
</dbReference>
<evidence type="ECO:0000313" key="3">
    <source>
        <dbReference type="EMBL" id="KAK3030338.1"/>
    </source>
</evidence>
<protein>
    <recommendedName>
        <fullName evidence="2">Transposase (putative) gypsy type domain-containing protein</fullName>
    </recommendedName>
</protein>
<organism evidence="3 4">
    <name type="scientific">Escallonia herrerae</name>
    <dbReference type="NCBI Taxonomy" id="1293975"/>
    <lineage>
        <taxon>Eukaryota</taxon>
        <taxon>Viridiplantae</taxon>
        <taxon>Streptophyta</taxon>
        <taxon>Embryophyta</taxon>
        <taxon>Tracheophyta</taxon>
        <taxon>Spermatophyta</taxon>
        <taxon>Magnoliopsida</taxon>
        <taxon>eudicotyledons</taxon>
        <taxon>Gunneridae</taxon>
        <taxon>Pentapetalae</taxon>
        <taxon>asterids</taxon>
        <taxon>campanulids</taxon>
        <taxon>Escalloniales</taxon>
        <taxon>Escalloniaceae</taxon>
        <taxon>Escallonia</taxon>
    </lineage>
</organism>
<dbReference type="InterPro" id="IPR007321">
    <property type="entry name" value="Transposase_28"/>
</dbReference>
<feature type="compositionally biased region" description="Polar residues" evidence="1">
    <location>
        <begin position="412"/>
        <end position="426"/>
    </location>
</feature>
<feature type="compositionally biased region" description="Low complexity" evidence="1">
    <location>
        <begin position="242"/>
        <end position="257"/>
    </location>
</feature>
<feature type="domain" description="Transposase (putative) gypsy type" evidence="2">
    <location>
        <begin position="345"/>
        <end position="398"/>
    </location>
</feature>
<feature type="region of interest" description="Disordered" evidence="1">
    <location>
        <begin position="406"/>
        <end position="451"/>
    </location>
</feature>
<feature type="region of interest" description="Disordered" evidence="1">
    <location>
        <begin position="222"/>
        <end position="272"/>
    </location>
</feature>
<keyword evidence="4" id="KW-1185">Reference proteome</keyword>